<dbReference type="GO" id="GO:0006417">
    <property type="term" value="P:regulation of translation"/>
    <property type="evidence" value="ECO:0007669"/>
    <property type="project" value="UniProtKB-KW"/>
</dbReference>
<feature type="compositionally biased region" description="Low complexity" evidence="15">
    <location>
        <begin position="1098"/>
        <end position="1108"/>
    </location>
</feature>
<dbReference type="PROSITE" id="PS00108">
    <property type="entry name" value="PROTEIN_KINASE_ST"/>
    <property type="match status" value="1"/>
</dbReference>
<dbReference type="Pfam" id="PF00069">
    <property type="entry name" value="Pkinase"/>
    <property type="match status" value="1"/>
</dbReference>
<feature type="compositionally biased region" description="Polar residues" evidence="15">
    <location>
        <begin position="785"/>
        <end position="803"/>
    </location>
</feature>
<keyword evidence="6" id="KW-0479">Metal-binding</keyword>
<dbReference type="InterPro" id="IPR050205">
    <property type="entry name" value="CDPK_Ser/Thr_kinases"/>
</dbReference>
<feature type="compositionally biased region" description="Polar residues" evidence="15">
    <location>
        <begin position="963"/>
        <end position="972"/>
    </location>
</feature>
<evidence type="ECO:0000256" key="12">
    <source>
        <dbReference type="ARBA" id="ARBA00047899"/>
    </source>
</evidence>
<evidence type="ECO:0000256" key="10">
    <source>
        <dbReference type="ARBA" id="ARBA00022842"/>
    </source>
</evidence>
<dbReference type="FunFam" id="3.30.200.20:FF:000093">
    <property type="entry name" value="Putative map kinase-interacting serine/threonine-protein kinase 1"/>
    <property type="match status" value="1"/>
</dbReference>
<evidence type="ECO:0000256" key="8">
    <source>
        <dbReference type="ARBA" id="ARBA00022777"/>
    </source>
</evidence>
<evidence type="ECO:0000256" key="2">
    <source>
        <dbReference type="ARBA" id="ARBA00006692"/>
    </source>
</evidence>
<sequence length="1373" mass="151587">MLIRSVLEIIVGVPSDGSEALADNSGAPSVRPVSRQQRGLRTSITDSVDLRFSAIDDIRHRSSSTMVERIVEESCDVNSDLTRKTDVARYSSEEVSGNESTEARMLSEAERQADFNRQKEEMKRKRRRKKRASSSMQSSCFQELYKLTGEVLGEGAYASVQTCINIYTELEYAVKIIDKIPGHARGRVFREVETFHHCQGHPNILQLLEFFEDDEKFYLVFEKINGGPLLTRIQENVCFSEYDAAQIIKEIASGLDFLHKKGIAHRDLKPENILCVYPDKLCPIKICDFDLGSGINFTTNISSPTATPQLLTPVGSAEFMAPEVVNRFAGESNYYDKRCDLWSLGVIAYILLCGYPPFSGNCEQDCGWNRGENCRTCQELLFESIQEGRYCFPDSEWQDVSEEAKDLIRGLLVKEAPKRLSATAVLQHPWIRISDDTVCLVDGINSTANKEKQRRRVLKTPGVIRRNQSALELSHFAESAMAVKRVIMQHFSMRYDYMAKERPNIYQPSYNGSLMVERAPIVAIETKPSPAVDAIEVVPAVQEQCGNRAVVSPHVVVHTTADEPNGVCDEDEQVKVTNTKNVVELEETEKEVKRIMTTNGSSSRSVELELRENGKSSYQNDVSIECQNNVAVTESGKEGGGNTGEELGEAEEAVADAVGNDNTAVAGVDVDDGGVAVPTIEIVVSSASESSGTDADEMKAFTVGPVAAATTANGVGARYTDKGLEHSEPPKRANVVTVATGDTKTERKGSLPSPVRARVEYMAPRKASGSWDIPPEANWRYRGNGTEQQQQQSPSSFGDYNSRSYHHHHHQNHHHKYGAGPGYKGGRSGHYHSHPQHHQQNHHGGGSYYNYNHRNHNNHTSHPLATTVSASALSSTSYRHHNGGQYQSSVQFYNNGGGNNHSYHIHDGNNSLASRVVRYVRNIKNESTQQQHPQQQNHHASWRATPQQQQQPTGWDTEEVENYRNTTNFNHHQYNRGGTNNNVSNNGSSSNGHHHPVRMGNGNSQYQHHHHHNHNHHNYNHYYQSGSGGVGGGGGGVVGGHYNYNNNGHGGQPPQQQQKHKSLPYHQYQNQRYPSASSSYGGGTTKGGIRRVTSAGHQQQLQPQQQSPPQIPMLRPLSPPHQQQQQQCRSNVNCDPTTNTMNRYKLYHSNSTTILSALKRETRHNGYQSMMVGGFEGLALNEPVRGNGSTDRYDRSTMRPNDDEEDEEDVDRIDETVYSSSTGSNSSGNSVINGNVTNTTTTTMASIIANDSLPVGLSPPNESLLMQRRLSLKSRSLCLPATVAHAHQEEDEDKEKEDEHVPSPLTLPQQHCPIFPPKMLTGSAGCYPYYSRVGEIVAGGGGVGGGGGVLPGTPTMGTCPTTPNTFTITTQSG</sequence>
<feature type="binding site" evidence="14">
    <location>
        <position position="175"/>
    </location>
    <ligand>
        <name>ATP</name>
        <dbReference type="ChEBI" id="CHEBI:30616"/>
    </ligand>
</feature>
<keyword evidence="10" id="KW-0460">Magnesium</keyword>
<feature type="region of interest" description="Disordered" evidence="15">
    <location>
        <begin position="89"/>
        <end position="134"/>
    </location>
</feature>
<dbReference type="GO" id="GO:0005524">
    <property type="term" value="F:ATP binding"/>
    <property type="evidence" value="ECO:0007669"/>
    <property type="project" value="UniProtKB-UniRule"/>
</dbReference>
<dbReference type="Gene3D" id="1.10.510.10">
    <property type="entry name" value="Transferase(Phosphotransferase) domain 1"/>
    <property type="match status" value="1"/>
</dbReference>
<dbReference type="PANTHER" id="PTHR24349">
    <property type="entry name" value="SERINE/THREONINE-PROTEIN KINASE"/>
    <property type="match status" value="1"/>
</dbReference>
<dbReference type="GO" id="GO:0004674">
    <property type="term" value="F:protein serine/threonine kinase activity"/>
    <property type="evidence" value="ECO:0007669"/>
    <property type="project" value="UniProtKB-KW"/>
</dbReference>
<organism evidence="17 18">
    <name type="scientific">Anopheles farauti</name>
    <dbReference type="NCBI Taxonomy" id="69004"/>
    <lineage>
        <taxon>Eukaryota</taxon>
        <taxon>Metazoa</taxon>
        <taxon>Ecdysozoa</taxon>
        <taxon>Arthropoda</taxon>
        <taxon>Hexapoda</taxon>
        <taxon>Insecta</taxon>
        <taxon>Pterygota</taxon>
        <taxon>Neoptera</taxon>
        <taxon>Endopterygota</taxon>
        <taxon>Diptera</taxon>
        <taxon>Nematocera</taxon>
        <taxon>Culicoidea</taxon>
        <taxon>Culicidae</taxon>
        <taxon>Anophelinae</taxon>
        <taxon>Anopheles</taxon>
    </lineage>
</organism>
<evidence type="ECO:0000256" key="14">
    <source>
        <dbReference type="PROSITE-ProRule" id="PRU10141"/>
    </source>
</evidence>
<feature type="compositionally biased region" description="Acidic residues" evidence="15">
    <location>
        <begin position="1202"/>
        <end position="1211"/>
    </location>
</feature>
<feature type="compositionally biased region" description="Basic and acidic residues" evidence="15">
    <location>
        <begin position="101"/>
        <end position="123"/>
    </location>
</feature>
<feature type="region of interest" description="Disordered" evidence="15">
    <location>
        <begin position="764"/>
        <end position="849"/>
    </location>
</feature>
<reference evidence="18" key="1">
    <citation type="submission" date="2014-01" db="EMBL/GenBank/DDBJ databases">
        <title>The Genome Sequence of Anopheles farauti FAR1 (V2).</title>
        <authorList>
            <consortium name="The Broad Institute Genomics Platform"/>
            <person name="Neafsey D.E."/>
            <person name="Besansky N."/>
            <person name="Howell P."/>
            <person name="Walton C."/>
            <person name="Young S.K."/>
            <person name="Zeng Q."/>
            <person name="Gargeya S."/>
            <person name="Fitzgerald M."/>
            <person name="Haas B."/>
            <person name="Abouelleil A."/>
            <person name="Allen A.W."/>
            <person name="Alvarado L."/>
            <person name="Arachchi H.M."/>
            <person name="Berlin A.M."/>
            <person name="Chapman S.B."/>
            <person name="Gainer-Dewar J."/>
            <person name="Goldberg J."/>
            <person name="Griggs A."/>
            <person name="Gujja S."/>
            <person name="Hansen M."/>
            <person name="Howarth C."/>
            <person name="Imamovic A."/>
            <person name="Ireland A."/>
            <person name="Larimer J."/>
            <person name="McCowan C."/>
            <person name="Murphy C."/>
            <person name="Pearson M."/>
            <person name="Poon T.W."/>
            <person name="Priest M."/>
            <person name="Roberts A."/>
            <person name="Saif S."/>
            <person name="Shea T."/>
            <person name="Sisk P."/>
            <person name="Sykes S."/>
            <person name="Wortman J."/>
            <person name="Nusbaum C."/>
            <person name="Birren B."/>
        </authorList>
    </citation>
    <scope>NUCLEOTIDE SEQUENCE [LARGE SCALE GENOMIC DNA]</scope>
    <source>
        <strain evidence="18">FAR1</strain>
    </source>
</reference>
<dbReference type="Gene3D" id="3.30.200.20">
    <property type="entry name" value="Phosphorylase Kinase, domain 1"/>
    <property type="match status" value="1"/>
</dbReference>
<evidence type="ECO:0000256" key="6">
    <source>
        <dbReference type="ARBA" id="ARBA00022723"/>
    </source>
</evidence>
<keyword evidence="11" id="KW-0810">Translation regulation</keyword>
<evidence type="ECO:0000313" key="17">
    <source>
        <dbReference type="EnsemblMetazoa" id="AFAF000900-PA"/>
    </source>
</evidence>
<comment type="cofactor">
    <cofactor evidence="1">
        <name>Mg(2+)</name>
        <dbReference type="ChEBI" id="CHEBI:18420"/>
    </cofactor>
</comment>
<feature type="compositionally biased region" description="Polar residues" evidence="15">
    <location>
        <begin position="944"/>
        <end position="954"/>
    </location>
</feature>
<evidence type="ECO:0000256" key="3">
    <source>
        <dbReference type="ARBA" id="ARBA00012513"/>
    </source>
</evidence>
<accession>A0A182Q100</accession>
<evidence type="ECO:0000256" key="11">
    <source>
        <dbReference type="ARBA" id="ARBA00022845"/>
    </source>
</evidence>
<dbReference type="EC" id="2.7.11.1" evidence="3"/>
<dbReference type="EnsemblMetazoa" id="AFAF000900-RA">
    <property type="protein sequence ID" value="AFAF000900-PA"/>
    <property type="gene ID" value="AFAF000900"/>
</dbReference>
<dbReference type="SUPFAM" id="SSF56112">
    <property type="entry name" value="Protein kinase-like (PK-like)"/>
    <property type="match status" value="1"/>
</dbReference>
<dbReference type="InterPro" id="IPR011009">
    <property type="entry name" value="Kinase-like_dom_sf"/>
</dbReference>
<dbReference type="VEuPathDB" id="VectorBase:AFAF000900"/>
<dbReference type="FunFam" id="1.10.510.10:FF:000119">
    <property type="entry name" value="Putative map kinase-interacting serine/threonine-protein kinase 1"/>
    <property type="match status" value="1"/>
</dbReference>
<keyword evidence="7 14" id="KW-0547">Nucleotide-binding</keyword>
<evidence type="ECO:0000259" key="16">
    <source>
        <dbReference type="PROSITE" id="PS50011"/>
    </source>
</evidence>
<feature type="compositionally biased region" description="Basic residues" evidence="15">
    <location>
        <begin position="804"/>
        <end position="817"/>
    </location>
</feature>
<feature type="region of interest" description="Disordered" evidence="15">
    <location>
        <begin position="17"/>
        <end position="42"/>
    </location>
</feature>
<proteinExistence type="inferred from homology"/>
<keyword evidence="9 14" id="KW-0067">ATP-binding</keyword>
<comment type="catalytic activity">
    <reaction evidence="13">
        <text>L-seryl-[protein] + ATP = O-phospho-L-seryl-[protein] + ADP + H(+)</text>
        <dbReference type="Rhea" id="RHEA:17989"/>
        <dbReference type="Rhea" id="RHEA-COMP:9863"/>
        <dbReference type="Rhea" id="RHEA-COMP:11604"/>
        <dbReference type="ChEBI" id="CHEBI:15378"/>
        <dbReference type="ChEBI" id="CHEBI:29999"/>
        <dbReference type="ChEBI" id="CHEBI:30616"/>
        <dbReference type="ChEBI" id="CHEBI:83421"/>
        <dbReference type="ChEBI" id="CHEBI:456216"/>
        <dbReference type="EC" id="2.7.11.1"/>
    </reaction>
</comment>
<feature type="domain" description="Protein kinase" evidence="16">
    <location>
        <begin position="146"/>
        <end position="431"/>
    </location>
</feature>
<evidence type="ECO:0000256" key="15">
    <source>
        <dbReference type="SAM" id="MobiDB-lite"/>
    </source>
</evidence>
<evidence type="ECO:0000256" key="1">
    <source>
        <dbReference type="ARBA" id="ARBA00001946"/>
    </source>
</evidence>
<dbReference type="InterPro" id="IPR017441">
    <property type="entry name" value="Protein_kinase_ATP_BS"/>
</dbReference>
<evidence type="ECO:0000256" key="7">
    <source>
        <dbReference type="ARBA" id="ARBA00022741"/>
    </source>
</evidence>
<dbReference type="PROSITE" id="PS00107">
    <property type="entry name" value="PROTEIN_KINASE_ATP"/>
    <property type="match status" value="1"/>
</dbReference>
<keyword evidence="18" id="KW-1185">Reference proteome</keyword>
<dbReference type="InterPro" id="IPR008271">
    <property type="entry name" value="Ser/Thr_kinase_AS"/>
</dbReference>
<evidence type="ECO:0000256" key="4">
    <source>
        <dbReference type="ARBA" id="ARBA00022527"/>
    </source>
</evidence>
<feature type="compositionally biased region" description="Gly residues" evidence="15">
    <location>
        <begin position="1026"/>
        <end position="1039"/>
    </location>
</feature>
<feature type="compositionally biased region" description="Low complexity" evidence="15">
    <location>
        <begin position="1040"/>
        <end position="1057"/>
    </location>
</feature>
<evidence type="ECO:0000256" key="5">
    <source>
        <dbReference type="ARBA" id="ARBA00022679"/>
    </source>
</evidence>
<dbReference type="STRING" id="69004.A0A182Q100"/>
<feature type="region of interest" description="Disordered" evidence="15">
    <location>
        <begin position="926"/>
        <end position="1136"/>
    </location>
</feature>
<evidence type="ECO:0000256" key="9">
    <source>
        <dbReference type="ARBA" id="ARBA00022840"/>
    </source>
</evidence>
<dbReference type="GO" id="GO:0046872">
    <property type="term" value="F:metal ion binding"/>
    <property type="evidence" value="ECO:0007669"/>
    <property type="project" value="UniProtKB-KW"/>
</dbReference>
<evidence type="ECO:0000313" key="18">
    <source>
        <dbReference type="Proteomes" id="UP000075886"/>
    </source>
</evidence>
<dbReference type="SMART" id="SM00220">
    <property type="entry name" value="S_TKc"/>
    <property type="match status" value="1"/>
</dbReference>
<keyword evidence="5" id="KW-0808">Transferase</keyword>
<dbReference type="Proteomes" id="UP000075886">
    <property type="component" value="Unassembled WGS sequence"/>
</dbReference>
<feature type="compositionally biased region" description="Low complexity" evidence="15">
    <location>
        <begin position="929"/>
        <end position="939"/>
    </location>
</feature>
<feature type="compositionally biased region" description="Basic and acidic residues" evidence="15">
    <location>
        <begin position="1191"/>
        <end position="1201"/>
    </location>
</feature>
<dbReference type="EMBL" id="AXCN02000243">
    <property type="status" value="NOT_ANNOTATED_CDS"/>
    <property type="molecule type" value="Genomic_DNA"/>
</dbReference>
<feature type="compositionally biased region" description="Basic residues" evidence="15">
    <location>
        <begin position="1007"/>
        <end position="1019"/>
    </location>
</feature>
<feature type="region of interest" description="Disordered" evidence="15">
    <location>
        <begin position="1181"/>
        <end position="1211"/>
    </location>
</feature>
<keyword evidence="8" id="KW-0418">Kinase</keyword>
<reference evidence="17" key="2">
    <citation type="submission" date="2020-05" db="UniProtKB">
        <authorList>
            <consortium name="EnsemblMetazoa"/>
        </authorList>
    </citation>
    <scope>IDENTIFICATION</scope>
    <source>
        <strain evidence="17">FAR1</strain>
    </source>
</reference>
<protein>
    <recommendedName>
        <fullName evidence="3">non-specific serine/threonine protein kinase</fullName>
        <ecNumber evidence="3">2.7.11.1</ecNumber>
    </recommendedName>
</protein>
<dbReference type="InterPro" id="IPR000719">
    <property type="entry name" value="Prot_kinase_dom"/>
</dbReference>
<dbReference type="PROSITE" id="PS50011">
    <property type="entry name" value="PROTEIN_KINASE_DOM"/>
    <property type="match status" value="1"/>
</dbReference>
<comment type="similarity">
    <text evidence="2">Belongs to the protein kinase superfamily. CAMK Ser/Thr protein kinase family.</text>
</comment>
<evidence type="ECO:0000256" key="13">
    <source>
        <dbReference type="ARBA" id="ARBA00048679"/>
    </source>
</evidence>
<keyword evidence="4" id="KW-0723">Serine/threonine-protein kinase</keyword>
<name>A0A182Q100_9DIPT</name>
<comment type="catalytic activity">
    <reaction evidence="12">
        <text>L-threonyl-[protein] + ATP = O-phospho-L-threonyl-[protein] + ADP + H(+)</text>
        <dbReference type="Rhea" id="RHEA:46608"/>
        <dbReference type="Rhea" id="RHEA-COMP:11060"/>
        <dbReference type="Rhea" id="RHEA-COMP:11605"/>
        <dbReference type="ChEBI" id="CHEBI:15378"/>
        <dbReference type="ChEBI" id="CHEBI:30013"/>
        <dbReference type="ChEBI" id="CHEBI:30616"/>
        <dbReference type="ChEBI" id="CHEBI:61977"/>
        <dbReference type="ChEBI" id="CHEBI:456216"/>
        <dbReference type="EC" id="2.7.11.1"/>
    </reaction>
</comment>
<feature type="compositionally biased region" description="Basic residues" evidence="15">
    <location>
        <begin position="827"/>
        <end position="841"/>
    </location>
</feature>
<feature type="compositionally biased region" description="Low complexity" evidence="15">
    <location>
        <begin position="975"/>
        <end position="991"/>
    </location>
</feature>
<feature type="region of interest" description="Disordered" evidence="15">
    <location>
        <begin position="1284"/>
        <end position="1309"/>
    </location>
</feature>